<reference evidence="1 2" key="1">
    <citation type="submission" date="2024-11" db="EMBL/GenBank/DDBJ databases">
        <title>Chromosome-level genome assembly of the freshwater bivalve Anodonta woodiana.</title>
        <authorList>
            <person name="Chen X."/>
        </authorList>
    </citation>
    <scope>NUCLEOTIDE SEQUENCE [LARGE SCALE GENOMIC DNA]</scope>
    <source>
        <strain evidence="1">MN2024</strain>
        <tissue evidence="1">Gills</tissue>
    </source>
</reference>
<evidence type="ECO:0000313" key="1">
    <source>
        <dbReference type="EMBL" id="KAL3861455.1"/>
    </source>
</evidence>
<accession>A0ABD3VIP8</accession>
<proteinExistence type="predicted"/>
<sequence>MSNPSIKRLMTIGKVWTIVGARRHINNVIGQRTDGGCWYGIENWHSMFDEIRQNTVHNIRHSMQIWHDMPNEIQQSMVMIFGTACKSGMICLMKFNRE</sequence>
<protein>
    <submittedName>
        <fullName evidence="1">Uncharacterized protein</fullName>
    </submittedName>
</protein>
<organism evidence="1 2">
    <name type="scientific">Sinanodonta woodiana</name>
    <name type="common">Chinese pond mussel</name>
    <name type="synonym">Anodonta woodiana</name>
    <dbReference type="NCBI Taxonomy" id="1069815"/>
    <lineage>
        <taxon>Eukaryota</taxon>
        <taxon>Metazoa</taxon>
        <taxon>Spiralia</taxon>
        <taxon>Lophotrochozoa</taxon>
        <taxon>Mollusca</taxon>
        <taxon>Bivalvia</taxon>
        <taxon>Autobranchia</taxon>
        <taxon>Heteroconchia</taxon>
        <taxon>Palaeoheterodonta</taxon>
        <taxon>Unionida</taxon>
        <taxon>Unionoidea</taxon>
        <taxon>Unionidae</taxon>
        <taxon>Unioninae</taxon>
        <taxon>Sinanodonta</taxon>
    </lineage>
</organism>
<keyword evidence="2" id="KW-1185">Reference proteome</keyword>
<dbReference type="AlphaFoldDB" id="A0ABD3VIP8"/>
<gene>
    <name evidence="1" type="ORF">ACJMK2_007489</name>
</gene>
<dbReference type="EMBL" id="JBJQND010000011">
    <property type="protein sequence ID" value="KAL3861455.1"/>
    <property type="molecule type" value="Genomic_DNA"/>
</dbReference>
<name>A0ABD3VIP8_SINWO</name>
<evidence type="ECO:0000313" key="2">
    <source>
        <dbReference type="Proteomes" id="UP001634394"/>
    </source>
</evidence>
<comment type="caution">
    <text evidence="1">The sequence shown here is derived from an EMBL/GenBank/DDBJ whole genome shotgun (WGS) entry which is preliminary data.</text>
</comment>
<dbReference type="Proteomes" id="UP001634394">
    <property type="component" value="Unassembled WGS sequence"/>
</dbReference>